<keyword evidence="3 6" id="KW-0863">Zinc-finger</keyword>
<feature type="compositionally biased region" description="Low complexity" evidence="7">
    <location>
        <begin position="1"/>
        <end position="12"/>
    </location>
</feature>
<dbReference type="Proteomes" id="UP000261620">
    <property type="component" value="Unplaced"/>
</dbReference>
<protein>
    <recommendedName>
        <fullName evidence="12">Jade family PHD finger 3</fullName>
    </recommendedName>
</protein>
<feature type="compositionally biased region" description="Polar residues" evidence="7">
    <location>
        <begin position="539"/>
        <end position="551"/>
    </location>
</feature>
<keyword evidence="11" id="KW-1185">Reference proteome</keyword>
<dbReference type="InterPro" id="IPR001965">
    <property type="entry name" value="Znf_PHD"/>
</dbReference>
<evidence type="ECO:0000256" key="1">
    <source>
        <dbReference type="ARBA" id="ARBA00022723"/>
    </source>
</evidence>
<evidence type="ECO:0000256" key="2">
    <source>
        <dbReference type="ARBA" id="ARBA00022737"/>
    </source>
</evidence>
<keyword evidence="2" id="KW-0677">Repeat</keyword>
<feature type="domain" description="PHD-type" evidence="9">
    <location>
        <begin position="248"/>
        <end position="362"/>
    </location>
</feature>
<dbReference type="Pfam" id="PF13831">
    <property type="entry name" value="PHD_2"/>
    <property type="match status" value="1"/>
</dbReference>
<comment type="similarity">
    <text evidence="5">Belongs to the JADE family.</text>
</comment>
<evidence type="ECO:0000256" key="5">
    <source>
        <dbReference type="ARBA" id="ARBA00038371"/>
    </source>
</evidence>
<organism evidence="10 11">
    <name type="scientific">Mola mola</name>
    <name type="common">Ocean sunfish</name>
    <name type="synonym">Tetraodon mola</name>
    <dbReference type="NCBI Taxonomy" id="94237"/>
    <lineage>
        <taxon>Eukaryota</taxon>
        <taxon>Metazoa</taxon>
        <taxon>Chordata</taxon>
        <taxon>Craniata</taxon>
        <taxon>Vertebrata</taxon>
        <taxon>Euteleostomi</taxon>
        <taxon>Actinopterygii</taxon>
        <taxon>Neopterygii</taxon>
        <taxon>Teleostei</taxon>
        <taxon>Neoteleostei</taxon>
        <taxon>Acanthomorphata</taxon>
        <taxon>Eupercaria</taxon>
        <taxon>Tetraodontiformes</taxon>
        <taxon>Molidae</taxon>
        <taxon>Mola</taxon>
    </lineage>
</organism>
<proteinExistence type="inferred from homology"/>
<evidence type="ECO:0000256" key="7">
    <source>
        <dbReference type="SAM" id="MobiDB-lite"/>
    </source>
</evidence>
<feature type="region of interest" description="Disordered" evidence="7">
    <location>
        <begin position="536"/>
        <end position="587"/>
    </location>
</feature>
<evidence type="ECO:0000256" key="4">
    <source>
        <dbReference type="ARBA" id="ARBA00022833"/>
    </source>
</evidence>
<reference evidence="10" key="2">
    <citation type="submission" date="2025-09" db="UniProtKB">
        <authorList>
            <consortium name="Ensembl"/>
        </authorList>
    </citation>
    <scope>IDENTIFICATION</scope>
</reference>
<keyword evidence="4" id="KW-0862">Zinc</keyword>
<dbReference type="PROSITE" id="PS50016">
    <property type="entry name" value="ZF_PHD_2"/>
    <property type="match status" value="1"/>
</dbReference>
<dbReference type="SUPFAM" id="SSF57903">
    <property type="entry name" value="FYVE/PHD zinc finger"/>
    <property type="match status" value="1"/>
</dbReference>
<dbReference type="FunFam" id="3.30.40.10:FF:000004">
    <property type="entry name" value="Jade family PHD finger 2"/>
    <property type="match status" value="1"/>
</dbReference>
<dbReference type="InterPro" id="IPR019542">
    <property type="entry name" value="Enhancer_polycomb-like_N"/>
</dbReference>
<dbReference type="PANTHER" id="PTHR13793">
    <property type="entry name" value="PHD FINGER PROTEINS"/>
    <property type="match status" value="1"/>
</dbReference>
<dbReference type="SMART" id="SM00249">
    <property type="entry name" value="PHD"/>
    <property type="match status" value="2"/>
</dbReference>
<sequence>MKRLQSSSSSDSSDNESESPVESIRMFVTDLAPPPLLQVFRKDLISAMKLPDSHHVSPEDYYLLADTWKQEWEKGVQVLASPDTIPEPVVRVIAEKPKEVFYSHQRKYIQCCSQESTEPGYDNIRELAEAMCRYDLDEVDLYWLQALNRELHRMGEDPIDELTMECAMEALERQCHDNMNHAIETVEGLGIEYDEDVICDVCRSPDSEEGNDMVFCDKCNICVHQACYGIVKVPFGNWLCRTCVLGIDPQCLLCPKKGGAMKATRAGTKWAHVSCALWIPEVSIACPERMEPITKVSHIPPSRWSLICSLCKLKTGACIQCSVKNCTTPFHVTCAFEHSLEMKTILDEGDEVKFKSYCLKHSQCKGGEAGLSPARPKPPAEAEKVGQRAQRLRELEEEFYSLIQLEELARSLGLSERLADFIYQYWKLKRKANFNKALLPPKEEEENVVLQPQEDSIHTRMRMFMHLRQDLERVRNLCYMVSRREKLKLLQSKAQEQMFNMHVKLVNQELSAGLPSSYPVENVLFRPTPRITLKLKMPKSSSLGNPTSKSGNGPLCPDNSGNVADHVAGEGLGQGKPQLQGCGQREERSNGRLSFLAGATLPVKPTGKPLALHAALHGHSSKSSSKPEQDRACVAKANGLFEKFVSQKDGSCQTPSDPDASKQALGTGNFRKSAMEHFGRSLKDATINLVRSAEELRVSDKLSREGSAKDRLWAKPASEHKAKRSYQDSDGYCPDLELSDSEPEAKGRHRRQVGLPQHGAPRKGLSRGKQSLGSRHAVQR</sequence>
<dbReference type="InterPro" id="IPR034732">
    <property type="entry name" value="EPHD"/>
</dbReference>
<dbReference type="CDD" id="cd15706">
    <property type="entry name" value="ePHD_JADE3"/>
    <property type="match status" value="1"/>
</dbReference>
<keyword evidence="1" id="KW-0479">Metal-binding</keyword>
<dbReference type="STRING" id="94237.ENSMMOP00000007642"/>
<dbReference type="Pfam" id="PF10513">
    <property type="entry name" value="EPL1"/>
    <property type="match status" value="1"/>
</dbReference>
<feature type="domain" description="PHD-type" evidence="8">
    <location>
        <begin position="196"/>
        <end position="246"/>
    </location>
</feature>
<evidence type="ECO:0000259" key="9">
    <source>
        <dbReference type="PROSITE" id="PS51805"/>
    </source>
</evidence>
<dbReference type="OMA" id="MFCDQES"/>
<evidence type="ECO:0000313" key="11">
    <source>
        <dbReference type="Proteomes" id="UP000261620"/>
    </source>
</evidence>
<feature type="region of interest" description="Disordered" evidence="7">
    <location>
        <begin position="697"/>
        <end position="780"/>
    </location>
</feature>
<evidence type="ECO:0000313" key="10">
    <source>
        <dbReference type="Ensembl" id="ENSMMOP00000007642.1"/>
    </source>
</evidence>
<dbReference type="InterPro" id="IPR019786">
    <property type="entry name" value="Zinc_finger_PHD-type_CS"/>
</dbReference>
<dbReference type="GO" id="GO:0008270">
    <property type="term" value="F:zinc ion binding"/>
    <property type="evidence" value="ECO:0007669"/>
    <property type="project" value="UniProtKB-KW"/>
</dbReference>
<dbReference type="InterPro" id="IPR013083">
    <property type="entry name" value="Znf_RING/FYVE/PHD"/>
</dbReference>
<dbReference type="FunFam" id="3.30.40.10:FF:000030">
    <property type="entry name" value="Protein Jade-1 isoform 1"/>
    <property type="match status" value="1"/>
</dbReference>
<dbReference type="InterPro" id="IPR011011">
    <property type="entry name" value="Znf_FYVE_PHD"/>
</dbReference>
<dbReference type="GO" id="GO:0006357">
    <property type="term" value="P:regulation of transcription by RNA polymerase II"/>
    <property type="evidence" value="ECO:0007669"/>
    <property type="project" value="TreeGrafter"/>
</dbReference>
<dbReference type="Gene3D" id="3.30.40.10">
    <property type="entry name" value="Zinc/RING finger domain, C3HC4 (zinc finger)"/>
    <property type="match status" value="2"/>
</dbReference>
<dbReference type="AlphaFoldDB" id="A0A3Q3W780"/>
<dbReference type="PANTHER" id="PTHR13793:SF27">
    <property type="entry name" value="PROTEIN JADE-3"/>
    <property type="match status" value="1"/>
</dbReference>
<dbReference type="InterPro" id="IPR019787">
    <property type="entry name" value="Znf_PHD-finger"/>
</dbReference>
<dbReference type="PROSITE" id="PS51805">
    <property type="entry name" value="EPHD"/>
    <property type="match status" value="1"/>
</dbReference>
<dbReference type="Ensembl" id="ENSMMOT00000007786.1">
    <property type="protein sequence ID" value="ENSMMOP00000007642.1"/>
    <property type="gene ID" value="ENSMMOG00000005942.1"/>
</dbReference>
<feature type="compositionally biased region" description="Basic and acidic residues" evidence="7">
    <location>
        <begin position="697"/>
        <end position="720"/>
    </location>
</feature>
<dbReference type="InterPro" id="IPR050701">
    <property type="entry name" value="Histone_Mod_Regulator"/>
</dbReference>
<evidence type="ECO:0008006" key="12">
    <source>
        <dbReference type="Google" id="ProtNLM"/>
    </source>
</evidence>
<evidence type="ECO:0000256" key="6">
    <source>
        <dbReference type="PROSITE-ProRule" id="PRU00146"/>
    </source>
</evidence>
<evidence type="ECO:0000256" key="3">
    <source>
        <dbReference type="ARBA" id="ARBA00022771"/>
    </source>
</evidence>
<name>A0A3Q3W780_MOLML</name>
<accession>A0A3Q3W780</accession>
<dbReference type="Pfam" id="PF13832">
    <property type="entry name" value="zf-HC5HC2H_2"/>
    <property type="match status" value="1"/>
</dbReference>
<dbReference type="PROSITE" id="PS01359">
    <property type="entry name" value="ZF_PHD_1"/>
    <property type="match status" value="1"/>
</dbReference>
<evidence type="ECO:0000259" key="8">
    <source>
        <dbReference type="PROSITE" id="PS50016"/>
    </source>
</evidence>
<feature type="region of interest" description="Disordered" evidence="7">
    <location>
        <begin position="1"/>
        <end position="21"/>
    </location>
</feature>
<dbReference type="GO" id="GO:0000123">
    <property type="term" value="C:histone acetyltransferase complex"/>
    <property type="evidence" value="ECO:0007669"/>
    <property type="project" value="TreeGrafter"/>
</dbReference>
<reference evidence="10" key="1">
    <citation type="submission" date="2025-08" db="UniProtKB">
        <authorList>
            <consortium name="Ensembl"/>
        </authorList>
    </citation>
    <scope>IDENTIFICATION</scope>
</reference>